<keyword evidence="3 6" id="KW-0238">DNA-binding</keyword>
<evidence type="ECO:0000313" key="6">
    <source>
        <dbReference type="EMBL" id="RCW65596.1"/>
    </source>
</evidence>
<dbReference type="Pfam" id="PF00126">
    <property type="entry name" value="HTH_1"/>
    <property type="match status" value="1"/>
</dbReference>
<evidence type="ECO:0000256" key="3">
    <source>
        <dbReference type="ARBA" id="ARBA00023125"/>
    </source>
</evidence>
<dbReference type="OrthoDB" id="8707631at2"/>
<dbReference type="PROSITE" id="PS50931">
    <property type="entry name" value="HTH_LYSR"/>
    <property type="match status" value="1"/>
</dbReference>
<comment type="caution">
    <text evidence="6">The sequence shown here is derived from an EMBL/GenBank/DDBJ whole genome shotgun (WGS) entry which is preliminary data.</text>
</comment>
<dbReference type="GO" id="GO:0000976">
    <property type="term" value="F:transcription cis-regulatory region binding"/>
    <property type="evidence" value="ECO:0007669"/>
    <property type="project" value="TreeGrafter"/>
</dbReference>
<proteinExistence type="inferred from homology"/>
<keyword evidence="7" id="KW-1185">Reference proteome</keyword>
<feature type="domain" description="HTH lysR-type" evidence="5">
    <location>
        <begin position="1"/>
        <end position="58"/>
    </location>
</feature>
<dbReference type="InterPro" id="IPR005119">
    <property type="entry name" value="LysR_subst-bd"/>
</dbReference>
<evidence type="ECO:0000256" key="1">
    <source>
        <dbReference type="ARBA" id="ARBA00009437"/>
    </source>
</evidence>
<dbReference type="InterPro" id="IPR000847">
    <property type="entry name" value="LysR_HTH_N"/>
</dbReference>
<dbReference type="EMBL" id="QPJK01000012">
    <property type="protein sequence ID" value="RCW65596.1"/>
    <property type="molecule type" value="Genomic_DNA"/>
</dbReference>
<gene>
    <name evidence="6" type="ORF">DES41_11247</name>
</gene>
<evidence type="ECO:0000256" key="4">
    <source>
        <dbReference type="ARBA" id="ARBA00023163"/>
    </source>
</evidence>
<evidence type="ECO:0000259" key="5">
    <source>
        <dbReference type="PROSITE" id="PS50931"/>
    </source>
</evidence>
<evidence type="ECO:0000256" key="2">
    <source>
        <dbReference type="ARBA" id="ARBA00023015"/>
    </source>
</evidence>
<dbReference type="InterPro" id="IPR036390">
    <property type="entry name" value="WH_DNA-bd_sf"/>
</dbReference>
<organism evidence="6 7">
    <name type="scientific">Pseudorhodoferax soli</name>
    <dbReference type="NCBI Taxonomy" id="545864"/>
    <lineage>
        <taxon>Bacteria</taxon>
        <taxon>Pseudomonadati</taxon>
        <taxon>Pseudomonadota</taxon>
        <taxon>Betaproteobacteria</taxon>
        <taxon>Burkholderiales</taxon>
        <taxon>Comamonadaceae</taxon>
    </lineage>
</organism>
<dbReference type="InterPro" id="IPR036388">
    <property type="entry name" value="WH-like_DNA-bd_sf"/>
</dbReference>
<dbReference type="Proteomes" id="UP000252884">
    <property type="component" value="Unassembled WGS sequence"/>
</dbReference>
<dbReference type="SUPFAM" id="SSF46785">
    <property type="entry name" value="Winged helix' DNA-binding domain"/>
    <property type="match status" value="1"/>
</dbReference>
<dbReference type="Pfam" id="PF03466">
    <property type="entry name" value="LysR_substrate"/>
    <property type="match status" value="1"/>
</dbReference>
<name>A0A368XEF7_9BURK</name>
<keyword evidence="4" id="KW-0804">Transcription</keyword>
<protein>
    <submittedName>
        <fullName evidence="6">DNA-binding transcriptional LysR family regulator</fullName>
    </submittedName>
</protein>
<dbReference type="Gene3D" id="3.40.190.10">
    <property type="entry name" value="Periplasmic binding protein-like II"/>
    <property type="match status" value="2"/>
</dbReference>
<sequence length="293" mass="31260">MKIEAFATLDAVLRTGSFAGAAAAMNLTPSAVSMQMKQLEQYLGQPLFDRSGPQVRPRVAAFDVAAAMRGGLQRLDGLRRRPGIAIEGVLRLGVIESLLPSLLPGTLSALRAQHPQLAVRPVRGRSATLIAGVKAGQIDAAVVAMPAKGGSEQLRWWPLARRELVLIAPPDATEASATALLRRHDWIRYDRSTVTGAMAARHVLALVPDKRGALELDSAPAIVAMVSGGLGVAIIHLLDSSLLTAYPVRVLRLGRNAPVLELTLVARKAADDDRGMAVLRERLVEQLKATARP</sequence>
<dbReference type="SUPFAM" id="SSF53850">
    <property type="entry name" value="Periplasmic binding protein-like II"/>
    <property type="match status" value="1"/>
</dbReference>
<dbReference type="GO" id="GO:0003700">
    <property type="term" value="F:DNA-binding transcription factor activity"/>
    <property type="evidence" value="ECO:0007669"/>
    <property type="project" value="InterPro"/>
</dbReference>
<dbReference type="PANTHER" id="PTHR30126:SF94">
    <property type="entry name" value="LYSR FAMILY TRANSCRIPTIONAL REGULATOR"/>
    <property type="match status" value="1"/>
</dbReference>
<dbReference type="RefSeq" id="WP_114471701.1">
    <property type="nucleotide sequence ID" value="NZ_QPJK01000012.1"/>
</dbReference>
<accession>A0A368XEF7</accession>
<dbReference type="PANTHER" id="PTHR30126">
    <property type="entry name" value="HTH-TYPE TRANSCRIPTIONAL REGULATOR"/>
    <property type="match status" value="1"/>
</dbReference>
<reference evidence="6 7" key="1">
    <citation type="submission" date="2018-07" db="EMBL/GenBank/DDBJ databases">
        <title>Genomic Encyclopedia of Type Strains, Phase IV (KMG-IV): sequencing the most valuable type-strain genomes for metagenomic binning, comparative biology and taxonomic classification.</title>
        <authorList>
            <person name="Goeker M."/>
        </authorList>
    </citation>
    <scope>NUCLEOTIDE SEQUENCE [LARGE SCALE GENOMIC DNA]</scope>
    <source>
        <strain evidence="6 7">DSM 21634</strain>
    </source>
</reference>
<dbReference type="Gene3D" id="1.10.10.10">
    <property type="entry name" value="Winged helix-like DNA-binding domain superfamily/Winged helix DNA-binding domain"/>
    <property type="match status" value="1"/>
</dbReference>
<comment type="similarity">
    <text evidence="1">Belongs to the LysR transcriptional regulatory family.</text>
</comment>
<keyword evidence="2" id="KW-0805">Transcription regulation</keyword>
<evidence type="ECO:0000313" key="7">
    <source>
        <dbReference type="Proteomes" id="UP000252884"/>
    </source>
</evidence>
<dbReference type="AlphaFoldDB" id="A0A368XEF7"/>
<dbReference type="PRINTS" id="PR00039">
    <property type="entry name" value="HTHLYSR"/>
</dbReference>